<feature type="region of interest" description="Disordered" evidence="1">
    <location>
        <begin position="153"/>
        <end position="226"/>
    </location>
</feature>
<feature type="compositionally biased region" description="Gly residues" evidence="1">
    <location>
        <begin position="1201"/>
        <end position="1225"/>
    </location>
</feature>
<feature type="region of interest" description="Disordered" evidence="1">
    <location>
        <begin position="1201"/>
        <end position="1236"/>
    </location>
</feature>
<feature type="region of interest" description="Disordered" evidence="1">
    <location>
        <begin position="361"/>
        <end position="386"/>
    </location>
</feature>
<name>A0A835ZP31_9STRA</name>
<feature type="compositionally biased region" description="Pro residues" evidence="1">
    <location>
        <begin position="969"/>
        <end position="978"/>
    </location>
</feature>
<organism evidence="2 3">
    <name type="scientific">Tribonema minus</name>
    <dbReference type="NCBI Taxonomy" id="303371"/>
    <lineage>
        <taxon>Eukaryota</taxon>
        <taxon>Sar</taxon>
        <taxon>Stramenopiles</taxon>
        <taxon>Ochrophyta</taxon>
        <taxon>PX clade</taxon>
        <taxon>Xanthophyceae</taxon>
        <taxon>Tribonematales</taxon>
        <taxon>Tribonemataceae</taxon>
        <taxon>Tribonema</taxon>
    </lineage>
</organism>
<evidence type="ECO:0000313" key="3">
    <source>
        <dbReference type="Proteomes" id="UP000664859"/>
    </source>
</evidence>
<feature type="compositionally biased region" description="Low complexity" evidence="1">
    <location>
        <begin position="938"/>
        <end position="960"/>
    </location>
</feature>
<comment type="caution">
    <text evidence="2">The sequence shown here is derived from an EMBL/GenBank/DDBJ whole genome shotgun (WGS) entry which is preliminary data.</text>
</comment>
<feature type="compositionally biased region" description="Low complexity" evidence="1">
    <location>
        <begin position="853"/>
        <end position="875"/>
    </location>
</feature>
<evidence type="ECO:0000256" key="1">
    <source>
        <dbReference type="SAM" id="MobiDB-lite"/>
    </source>
</evidence>
<feature type="compositionally biased region" description="Low complexity" evidence="1">
    <location>
        <begin position="906"/>
        <end position="924"/>
    </location>
</feature>
<proteinExistence type="predicted"/>
<feature type="compositionally biased region" description="Low complexity" evidence="1">
    <location>
        <begin position="1007"/>
        <end position="1025"/>
    </location>
</feature>
<dbReference type="EMBL" id="JAFCMP010000010">
    <property type="protein sequence ID" value="KAG5192108.1"/>
    <property type="molecule type" value="Genomic_DNA"/>
</dbReference>
<feature type="compositionally biased region" description="Low complexity" evidence="1">
    <location>
        <begin position="209"/>
        <end position="225"/>
    </location>
</feature>
<dbReference type="AlphaFoldDB" id="A0A835ZP31"/>
<feature type="region of interest" description="Disordered" evidence="1">
    <location>
        <begin position="477"/>
        <end position="496"/>
    </location>
</feature>
<evidence type="ECO:0000313" key="2">
    <source>
        <dbReference type="EMBL" id="KAG5192108.1"/>
    </source>
</evidence>
<accession>A0A835ZP31</accession>
<feature type="region of interest" description="Disordered" evidence="1">
    <location>
        <begin position="312"/>
        <end position="347"/>
    </location>
</feature>
<sequence length="1236" mass="120577">MTVGRQLDRLGKVHQQLAVEVNYLAQQIEGFLAAAASGTGDGGFPAVPVHDAQLRSSLKRGKTSITQCLREGQDAIRALRDATAAGTPAQPHTTSIVSTAQQHKRHVHFKGDTAAISSSDLTVVRRHVEPARMALHDATPQLHCSSARPLAPAADYTKGSVPGLPTDSMREATPLPAQQQHRAYAPSAASCPTSTPGAAGRGAPCGSSAHAGAHGSGGDRSAAAAADDDWARRALLRVRRMLRRRAKDAAAAGAAAACAAARRDLALVDAEIERLNGRRAAAGAAAAGAPAAPPAPAASLHREHITGCAAADAAGDEAHTEAGAAEAPLGRPGSGGAAAATLRESHVKSSPLARRLCFKCSSSGGKSSRPGARQESQTAATATAAGAVAPASPLRNRDDMLRAVTAACDGAIDSAEALLSRLDTGVVLLTGAAAAPAAAAAADAGAAKAASAFAATAVAVNGTDVGAVEVIGHSGTGCGDGSSGSDEASTLQQSAAPALPSATAAALAAGGARVTAGGARTNSTFVQRSPALKPSARADLAGTSCCDDDSTPICVEPTAADDNSPAAGASTAVAAPSVADVVADDGSPITAVAAADAGKEQAAAAAARRAPCRTFGALLHKITGGTGSGGGGGTTPTPAAVPAGVLLHTSIPITARLASRSAATTAASTLRRALLPHAAEPECFGDWSEIAAVMSGKEVGEPRFTPRAGPPEGGARNLGALFDASAEPQQQQQQQQTGGAEGAAAGLNDGALLPASPLRAAAVGAAIAMQVPLIKAAEVMTVAAGEAAAAAAPVVAPRESQTLGVAVTPAAVGEAAAVEALSIPAQPVAICGTHSPASGERGDPGDGRFDDCGGSAHAGSARSSSGSPRSSAASPLKLEAACAPMGQPLTPPVRAAPRGARMAETPASPHAASSPAVITPAAARRGGGWRARMPLCDSAEGGSSHSSSAGCASSSSSSSSDGFICPATPHSPPPPPPSATVMSSWRRPDDTGLRRRSALGDITNQVTPTRRTPPQKAAAAAPSPQCQSLADAWEDGDATAGGGGSAAARSPLHARAATVACAGAGGGASCAAGVAAALGREFASEFGSFGRGVDEEYDQLSSPAGAAAVAAGTQLPRHSGGIGGHAAAGHISSGGGGSGLATMLSTEFALDAYGSCGNGGSGASSPLRLSCSPGDGCRGVAWMNAGCPGFIAVEINRPNESGGGGGGATGGASVGGERGGRGLSPGGRQRHKAAWH</sequence>
<reference evidence="2" key="1">
    <citation type="submission" date="2021-02" db="EMBL/GenBank/DDBJ databases">
        <title>First Annotated Genome of the Yellow-green Alga Tribonema minus.</title>
        <authorList>
            <person name="Mahan K.M."/>
        </authorList>
    </citation>
    <scope>NUCLEOTIDE SEQUENCE</scope>
    <source>
        <strain evidence="2">UTEX B ZZ1240</strain>
    </source>
</reference>
<keyword evidence="3" id="KW-1185">Reference proteome</keyword>
<feature type="compositionally biased region" description="Basic and acidic residues" evidence="1">
    <location>
        <begin position="840"/>
        <end position="851"/>
    </location>
</feature>
<gene>
    <name evidence="2" type="ORF">JKP88DRAFT_294013</name>
</gene>
<dbReference type="Proteomes" id="UP000664859">
    <property type="component" value="Unassembled WGS sequence"/>
</dbReference>
<protein>
    <submittedName>
        <fullName evidence="2">Uncharacterized protein</fullName>
    </submittedName>
</protein>
<feature type="region of interest" description="Disordered" evidence="1">
    <location>
        <begin position="834"/>
        <end position="1026"/>
    </location>
</feature>